<evidence type="ECO:0000259" key="7">
    <source>
        <dbReference type="Pfam" id="PF02687"/>
    </source>
</evidence>
<evidence type="ECO:0000256" key="5">
    <source>
        <dbReference type="ARBA" id="ARBA00023136"/>
    </source>
</evidence>
<dbReference type="PANTHER" id="PTHR43738:SF2">
    <property type="entry name" value="ABC TRANSPORTER PERMEASE"/>
    <property type="match status" value="1"/>
</dbReference>
<feature type="transmembrane region" description="Helical" evidence="6">
    <location>
        <begin position="973"/>
        <end position="997"/>
    </location>
</feature>
<keyword evidence="4 6" id="KW-1133">Transmembrane helix</keyword>
<keyword evidence="5 6" id="KW-0472">Membrane</keyword>
<comment type="subcellular location">
    <subcellularLocation>
        <location evidence="1">Cell membrane</location>
        <topology evidence="1">Multi-pass membrane protein</topology>
    </subcellularLocation>
</comment>
<evidence type="ECO:0000313" key="8">
    <source>
        <dbReference type="EMBL" id="MUP38157.1"/>
    </source>
</evidence>
<comment type="caution">
    <text evidence="8">The sequence shown here is derived from an EMBL/GenBank/DDBJ whole genome shotgun (WGS) entry which is preliminary data.</text>
</comment>
<dbReference type="InterPro" id="IPR051125">
    <property type="entry name" value="ABC-4/HrtB_transporter"/>
</dbReference>
<dbReference type="AlphaFoldDB" id="A0A7M4D678"/>
<sequence>MTILKYIIKSLWYFRKQHFAVFLGTIVSTAVLTGALIIGDSVKYSLHDLVNLRLGQVEYAMPAGDRYVRAELAKEIQADLNGNAAALLQVKAIAIQPENQTRTNNIQAYGVDQEFWKFSSAEQIDLKDGEAAVSLNLADKMSLKIGDEFLLRVEKGSLIPANAPFVSDEDQTIALRVKVKAIAGNQELGRFSLKNNQVAPYNVFLSRDYLAKEMELEGRANLLLASSASESLLTFSDLEASLVQNWNIEDAGLEIRSVKGKDQLELISDRVFIDTPISDEIEKIAVNQQTLLTYFVNRISCKDKETPYSFVSAINGDSRLSNLSDGEISINQWLAEDLGVKVGDSISLDYFVIGALRALEEQTQTFVVKEILPLDSDLLDQDMMPSFPGLSDAGSCNEWEVGVPVDFSKIRPKDEDYWKHYKGTPKAFISQKKAVELWSNKYGKYTAFRFNEKELSQNDLEKLMLSVMSPNLLNLSFVSVRDTGVSAANNMVDFGELFLSLSFFIIFAGVLLTILIYSLNLDSRSQENGILLSLGFPKSQILRIRVYESLVTVVVGGLVGVLGGVLYNQLLLRALNSVWTDVVRTNMLNVHLRGTTLFTGFAIGLVVAMLCIWWLTRKKLKKTASNLIQNTTDENIFAKGSRISKLIALISILGAAAIITYAFASSLEQNAELLLSAGGLFMIGACAFVHMYLQKLSSTRSSKTPSLLQLAIKNSARNRRRSLASAALLALGTFSVLITGANRKTFLNTENSDKSGTGGYEYWIESTMPVLFDLNTAEGLEKAGFWDGDIDSTTQFVQFRALEGDDASCLNLNQVQKPRILGFDPMLFDKKDAFSFAALAANVDSEHPWQALNKDLGENVIPAYADQTVIVWGLKKAVGDTLIYQNEFGKDIKLVLMGGLNNSIFQGNILISDHQFQKHFPSISGSKILLIDSQNDKDDQWMQKFENNLQDLGVSGMKTSDRLAAFYSVENTYLSMFMFLGGLGVIIGTIGLGIVLMRNILERKKELALLSAIGYQQKSLFKLLFYENLFLLLAGLACGLGAALIGVLPSLLSPSFHMPVGYILTLLFGILISGLIWIWIPARQIKKYNIVESLKNE</sequence>
<dbReference type="RefSeq" id="WP_156195853.1">
    <property type="nucleotide sequence ID" value="NZ_QTZN02000020.1"/>
</dbReference>
<dbReference type="Pfam" id="PF02687">
    <property type="entry name" value="FtsX"/>
    <property type="match status" value="2"/>
</dbReference>
<feature type="transmembrane region" description="Helical" evidence="6">
    <location>
        <begin position="497"/>
        <end position="519"/>
    </location>
</feature>
<keyword evidence="10" id="KW-1185">Reference proteome</keyword>
<feature type="transmembrane region" description="Helical" evidence="6">
    <location>
        <begin position="723"/>
        <end position="741"/>
    </location>
</feature>
<reference evidence="8 11" key="2">
    <citation type="submission" date="2019-12" db="EMBL/GenBank/DDBJ databases">
        <title>Draft genome sequence of Labilibaculum sp. strain 44 isolated from deep waters of Black Sea.</title>
        <authorList>
            <person name="Yadav S."/>
            <person name="Villanueva L."/>
        </authorList>
    </citation>
    <scope>NUCLEOTIDE SEQUENCE [LARGE SCALE GENOMIC DNA]</scope>
    <source>
        <strain evidence="8 11">44</strain>
    </source>
</reference>
<dbReference type="GO" id="GO:0005886">
    <property type="term" value="C:plasma membrane"/>
    <property type="evidence" value="ECO:0007669"/>
    <property type="project" value="UniProtKB-SubCell"/>
</dbReference>
<reference evidence="9 10" key="1">
    <citation type="submission" date="2019-11" db="EMBL/GenBank/DDBJ databases">
        <title>Draft genome sequence of Labilibaculum sp. strain SYP isolated from Black Sea.</title>
        <authorList>
            <person name="Yadav S."/>
            <person name="Villanueva L."/>
        </authorList>
    </citation>
    <scope>NUCLEOTIDE SEQUENCE [LARGE SCALE GENOMIC DNA]</scope>
    <source>
        <strain evidence="9 10">44</strain>
    </source>
</reference>
<feature type="transmembrane region" description="Helical" evidence="6">
    <location>
        <begin position="646"/>
        <end position="667"/>
    </location>
</feature>
<dbReference type="Proteomes" id="UP000285951">
    <property type="component" value="Unassembled WGS sequence"/>
</dbReference>
<name>A0A7M4D678_9BACT</name>
<evidence type="ECO:0000256" key="3">
    <source>
        <dbReference type="ARBA" id="ARBA00022692"/>
    </source>
</evidence>
<evidence type="ECO:0000256" key="2">
    <source>
        <dbReference type="ARBA" id="ARBA00022475"/>
    </source>
</evidence>
<feature type="transmembrane region" description="Helical" evidence="6">
    <location>
        <begin position="546"/>
        <end position="570"/>
    </location>
</feature>
<dbReference type="EMBL" id="QTZN02000020">
    <property type="protein sequence ID" value="MVB07362.1"/>
    <property type="molecule type" value="Genomic_DNA"/>
</dbReference>
<evidence type="ECO:0000313" key="10">
    <source>
        <dbReference type="Proteomes" id="UP000285951"/>
    </source>
</evidence>
<dbReference type="OrthoDB" id="1108902at2"/>
<proteinExistence type="predicted"/>
<accession>A0A7M4D678</accession>
<feature type="transmembrane region" description="Helical" evidence="6">
    <location>
        <begin position="1060"/>
        <end position="1080"/>
    </location>
</feature>
<dbReference type="Proteomes" id="UP000462449">
    <property type="component" value="Unassembled WGS sequence"/>
</dbReference>
<feature type="transmembrane region" description="Helical" evidence="6">
    <location>
        <begin position="1029"/>
        <end position="1048"/>
    </location>
</feature>
<evidence type="ECO:0000313" key="9">
    <source>
        <dbReference type="EMBL" id="MVB07362.1"/>
    </source>
</evidence>
<evidence type="ECO:0000256" key="4">
    <source>
        <dbReference type="ARBA" id="ARBA00022989"/>
    </source>
</evidence>
<evidence type="ECO:0000256" key="1">
    <source>
        <dbReference type="ARBA" id="ARBA00004651"/>
    </source>
</evidence>
<keyword evidence="3 6" id="KW-0812">Transmembrane</keyword>
<evidence type="ECO:0000313" key="11">
    <source>
        <dbReference type="Proteomes" id="UP000462449"/>
    </source>
</evidence>
<gene>
    <name evidence="9" type="ORF">DWB62_010070</name>
    <name evidence="8" type="ORF">GNY23_10070</name>
</gene>
<evidence type="ECO:0000256" key="6">
    <source>
        <dbReference type="SAM" id="Phobius"/>
    </source>
</evidence>
<dbReference type="EMBL" id="WOTW01000020">
    <property type="protein sequence ID" value="MUP38157.1"/>
    <property type="molecule type" value="Genomic_DNA"/>
</dbReference>
<dbReference type="PANTHER" id="PTHR43738">
    <property type="entry name" value="ABC TRANSPORTER, MEMBRANE PROTEIN"/>
    <property type="match status" value="1"/>
</dbReference>
<organism evidence="8 11">
    <name type="scientific">Labilibaculum euxinus</name>
    <dbReference type="NCBI Taxonomy" id="2686357"/>
    <lineage>
        <taxon>Bacteria</taxon>
        <taxon>Pseudomonadati</taxon>
        <taxon>Bacteroidota</taxon>
        <taxon>Bacteroidia</taxon>
        <taxon>Marinilabiliales</taxon>
        <taxon>Marinifilaceae</taxon>
        <taxon>Labilibaculum</taxon>
    </lineage>
</organism>
<feature type="domain" description="ABC3 transporter permease C-terminal" evidence="7">
    <location>
        <begin position="979"/>
        <end position="1090"/>
    </location>
</feature>
<feature type="transmembrane region" description="Helical" evidence="6">
    <location>
        <begin position="673"/>
        <end position="693"/>
    </location>
</feature>
<protein>
    <submittedName>
        <fullName evidence="8">FtsX-like permease family protein</fullName>
    </submittedName>
</protein>
<keyword evidence="2" id="KW-1003">Cell membrane</keyword>
<feature type="domain" description="ABC3 transporter permease C-terminal" evidence="7">
    <location>
        <begin position="500"/>
        <end position="622"/>
    </location>
</feature>
<feature type="transmembrane region" description="Helical" evidence="6">
    <location>
        <begin position="20"/>
        <end position="39"/>
    </location>
</feature>
<dbReference type="InterPro" id="IPR003838">
    <property type="entry name" value="ABC3_permease_C"/>
</dbReference>
<feature type="transmembrane region" description="Helical" evidence="6">
    <location>
        <begin position="590"/>
        <end position="615"/>
    </location>
</feature>